<dbReference type="AlphaFoldDB" id="A0A0R0CKJ0"/>
<evidence type="ECO:0008006" key="5">
    <source>
        <dbReference type="Google" id="ProtNLM"/>
    </source>
</evidence>
<dbReference type="PATRIC" id="fig|405446.3.peg.2859"/>
<comment type="caution">
    <text evidence="3">The sequence shown here is derived from an EMBL/GenBank/DDBJ whole genome shotgun (WGS) entry which is preliminary data.</text>
</comment>
<feature type="signal peptide" evidence="2">
    <location>
        <begin position="1"/>
        <end position="25"/>
    </location>
</feature>
<feature type="chain" id="PRO_5006394182" description="EF-hand domain-containing protein" evidence="2">
    <location>
        <begin position="26"/>
        <end position="103"/>
    </location>
</feature>
<organism evidence="3 4">
    <name type="scientific">Stenotrophomonas terrae</name>
    <dbReference type="NCBI Taxonomy" id="405446"/>
    <lineage>
        <taxon>Bacteria</taxon>
        <taxon>Pseudomonadati</taxon>
        <taxon>Pseudomonadota</taxon>
        <taxon>Gammaproteobacteria</taxon>
        <taxon>Lysobacterales</taxon>
        <taxon>Lysobacteraceae</taxon>
        <taxon>Stenotrophomonas</taxon>
    </lineage>
</organism>
<evidence type="ECO:0000256" key="1">
    <source>
        <dbReference type="SAM" id="MobiDB-lite"/>
    </source>
</evidence>
<dbReference type="Gene3D" id="1.10.238.10">
    <property type="entry name" value="EF-hand"/>
    <property type="match status" value="1"/>
</dbReference>
<keyword evidence="4" id="KW-1185">Reference proteome</keyword>
<dbReference type="SUPFAM" id="SSF47473">
    <property type="entry name" value="EF-hand"/>
    <property type="match status" value="1"/>
</dbReference>
<accession>A0A0R0CKJ0</accession>
<name>A0A0R0CKJ0_9GAMM</name>
<dbReference type="EMBL" id="LDJJ01000055">
    <property type="protein sequence ID" value="KRG65432.1"/>
    <property type="molecule type" value="Genomic_DNA"/>
</dbReference>
<proteinExistence type="predicted"/>
<reference evidence="3 4" key="1">
    <citation type="submission" date="2015-05" db="EMBL/GenBank/DDBJ databases">
        <title>Genome sequencing and analysis of members of genus Stenotrophomonas.</title>
        <authorList>
            <person name="Patil P.P."/>
            <person name="Midha S."/>
            <person name="Patil P.B."/>
        </authorList>
    </citation>
    <scope>NUCLEOTIDE SEQUENCE [LARGE SCALE GENOMIC DNA]</scope>
    <source>
        <strain evidence="3 4">DSM 18941</strain>
    </source>
</reference>
<gene>
    <name evidence="3" type="ORF">ABB27_15520</name>
</gene>
<dbReference type="PROSITE" id="PS00018">
    <property type="entry name" value="EF_HAND_1"/>
    <property type="match status" value="2"/>
</dbReference>
<dbReference type="Proteomes" id="UP000051863">
    <property type="component" value="Unassembled WGS sequence"/>
</dbReference>
<sequence>MHTMRTARILLTTALLAGGTCLAQAAPPADTALPSYTQLDKDKDGIVTMAEMDVYPPGVAARLHHCDTNKNHQLSQHEYAQCTASAHAPMPAHSMPGPTHPVH</sequence>
<dbReference type="InterPro" id="IPR011992">
    <property type="entry name" value="EF-hand-dom_pair"/>
</dbReference>
<evidence type="ECO:0000313" key="3">
    <source>
        <dbReference type="EMBL" id="KRG65432.1"/>
    </source>
</evidence>
<protein>
    <recommendedName>
        <fullName evidence="5">EF-hand domain-containing protein</fullName>
    </recommendedName>
</protein>
<dbReference type="InterPro" id="IPR018247">
    <property type="entry name" value="EF_Hand_1_Ca_BS"/>
</dbReference>
<keyword evidence="2" id="KW-0732">Signal</keyword>
<feature type="region of interest" description="Disordered" evidence="1">
    <location>
        <begin position="84"/>
        <end position="103"/>
    </location>
</feature>
<evidence type="ECO:0000313" key="4">
    <source>
        <dbReference type="Proteomes" id="UP000051863"/>
    </source>
</evidence>
<evidence type="ECO:0000256" key="2">
    <source>
        <dbReference type="SAM" id="SignalP"/>
    </source>
</evidence>